<dbReference type="InterPro" id="IPR002110">
    <property type="entry name" value="Ankyrin_rpt"/>
</dbReference>
<evidence type="ECO:0000256" key="1">
    <source>
        <dbReference type="ARBA" id="ARBA00022737"/>
    </source>
</evidence>
<evidence type="ECO:0000313" key="5">
    <source>
        <dbReference type="Proteomes" id="UP000660729"/>
    </source>
</evidence>
<proteinExistence type="predicted"/>
<dbReference type="Proteomes" id="UP000660729">
    <property type="component" value="Unassembled WGS sequence"/>
</dbReference>
<name>A0A8H6RU52_9PEZI</name>
<sequence length="371" mass="40533">MTRNLLHAAKDGPLTFLKRSLEEGADIDHSDDVGLTALHYAVIGSSVPAAKALIQAGCDVNATSFRVGTALHLAVVQHKLALVQLLLPHSDPETTGPLVGTVLHCAAMSKPRESDGHADTKRQIYGMLLSARPGLADMQCDVVPKVIELMNGGRYLHKELKAYFMDPGFSGDPVHVVYKCLPLHLALIAMDQNGLSILLRARPTSVVKNCSRRTTDSLNDISSVPMGGSQLTTDITPLMLAAATGNLRVVRKVRASIGPQFIEALDAQDSGGKSALSYTPELYSGPPSGPLKRSQLEKSQRQETRELLDKAHYTELYKPLRKSRDCAGSGTNQELFFELYCQVQQKDFHPGPRWTKADRRVIRERFSSTGQ</sequence>
<dbReference type="Pfam" id="PF12796">
    <property type="entry name" value="Ank_2"/>
    <property type="match status" value="1"/>
</dbReference>
<dbReference type="OrthoDB" id="3649754at2759"/>
<organism evidence="4 5">
    <name type="scientific">Pseudocercospora fuligena</name>
    <dbReference type="NCBI Taxonomy" id="685502"/>
    <lineage>
        <taxon>Eukaryota</taxon>
        <taxon>Fungi</taxon>
        <taxon>Dikarya</taxon>
        <taxon>Ascomycota</taxon>
        <taxon>Pezizomycotina</taxon>
        <taxon>Dothideomycetes</taxon>
        <taxon>Dothideomycetidae</taxon>
        <taxon>Mycosphaerellales</taxon>
        <taxon>Mycosphaerellaceae</taxon>
        <taxon>Pseudocercospora</taxon>
    </lineage>
</organism>
<dbReference type="PROSITE" id="PS50088">
    <property type="entry name" value="ANK_REPEAT"/>
    <property type="match status" value="1"/>
</dbReference>
<evidence type="ECO:0000256" key="3">
    <source>
        <dbReference type="PROSITE-ProRule" id="PRU00023"/>
    </source>
</evidence>
<dbReference type="SUPFAM" id="SSF48403">
    <property type="entry name" value="Ankyrin repeat"/>
    <property type="match status" value="1"/>
</dbReference>
<feature type="repeat" description="ANK" evidence="3">
    <location>
        <begin position="33"/>
        <end position="65"/>
    </location>
</feature>
<dbReference type="SMART" id="SM00248">
    <property type="entry name" value="ANK"/>
    <property type="match status" value="4"/>
</dbReference>
<keyword evidence="2 3" id="KW-0040">ANK repeat</keyword>
<dbReference type="AlphaFoldDB" id="A0A8H6RU52"/>
<protein>
    <submittedName>
        <fullName evidence="4">Putative ankyrin repeat protein</fullName>
    </submittedName>
</protein>
<dbReference type="PANTHER" id="PTHR24198:SF165">
    <property type="entry name" value="ANKYRIN REPEAT-CONTAINING PROTEIN-RELATED"/>
    <property type="match status" value="1"/>
</dbReference>
<dbReference type="PROSITE" id="PS50297">
    <property type="entry name" value="ANK_REP_REGION"/>
    <property type="match status" value="1"/>
</dbReference>
<evidence type="ECO:0000313" key="4">
    <source>
        <dbReference type="EMBL" id="KAF7197418.1"/>
    </source>
</evidence>
<keyword evidence="5" id="KW-1185">Reference proteome</keyword>
<dbReference type="Gene3D" id="1.25.40.20">
    <property type="entry name" value="Ankyrin repeat-containing domain"/>
    <property type="match status" value="1"/>
</dbReference>
<comment type="caution">
    <text evidence="4">The sequence shown here is derived from an EMBL/GenBank/DDBJ whole genome shotgun (WGS) entry which is preliminary data.</text>
</comment>
<accession>A0A8H6RU52</accession>
<gene>
    <name evidence="4" type="ORF">HII31_01228</name>
</gene>
<dbReference type="EMBL" id="JABCIY010000015">
    <property type="protein sequence ID" value="KAF7197418.1"/>
    <property type="molecule type" value="Genomic_DNA"/>
</dbReference>
<dbReference type="InterPro" id="IPR036770">
    <property type="entry name" value="Ankyrin_rpt-contain_sf"/>
</dbReference>
<dbReference type="PANTHER" id="PTHR24198">
    <property type="entry name" value="ANKYRIN REPEAT AND PROTEIN KINASE DOMAIN-CONTAINING PROTEIN"/>
    <property type="match status" value="1"/>
</dbReference>
<keyword evidence="1" id="KW-0677">Repeat</keyword>
<reference evidence="4" key="1">
    <citation type="submission" date="2020-04" db="EMBL/GenBank/DDBJ databases">
        <title>Draft genome resource of the tomato pathogen Pseudocercospora fuligena.</title>
        <authorList>
            <person name="Zaccaron A."/>
        </authorList>
    </citation>
    <scope>NUCLEOTIDE SEQUENCE</scope>
    <source>
        <strain evidence="4">PF001</strain>
    </source>
</reference>
<evidence type="ECO:0000256" key="2">
    <source>
        <dbReference type="ARBA" id="ARBA00023043"/>
    </source>
</evidence>